<dbReference type="InterPro" id="IPR000073">
    <property type="entry name" value="AB_hydrolase_1"/>
</dbReference>
<feature type="domain" description="AB hydrolase-1" evidence="1">
    <location>
        <begin position="41"/>
        <end position="280"/>
    </location>
</feature>
<protein>
    <submittedName>
        <fullName evidence="2">Alpha/beta fold hydrolase</fullName>
    </submittedName>
</protein>
<evidence type="ECO:0000313" key="3">
    <source>
        <dbReference type="Proteomes" id="UP001240639"/>
    </source>
</evidence>
<dbReference type="SUPFAM" id="SSF53474">
    <property type="entry name" value="alpha/beta-Hydrolases"/>
    <property type="match status" value="1"/>
</dbReference>
<dbReference type="EMBL" id="JAVAIM010000001">
    <property type="protein sequence ID" value="MDP4574946.1"/>
    <property type="molecule type" value="Genomic_DNA"/>
</dbReference>
<dbReference type="RefSeq" id="WP_305932301.1">
    <property type="nucleotide sequence ID" value="NZ_JAVAIM010000001.1"/>
</dbReference>
<dbReference type="PANTHER" id="PTHR43194">
    <property type="entry name" value="HYDROLASE ALPHA/BETA FOLD FAMILY"/>
    <property type="match status" value="1"/>
</dbReference>
<dbReference type="GO" id="GO:0016787">
    <property type="term" value="F:hydrolase activity"/>
    <property type="evidence" value="ECO:0007669"/>
    <property type="project" value="UniProtKB-KW"/>
</dbReference>
<reference evidence="2 3" key="1">
    <citation type="submission" date="2023-08" db="EMBL/GenBank/DDBJ databases">
        <title>genomic of G39.</title>
        <authorList>
            <person name="Wang Y."/>
        </authorList>
    </citation>
    <scope>NUCLEOTIDE SEQUENCE [LARGE SCALE GENOMIC DNA]</scope>
    <source>
        <strain evidence="2 3">G39</strain>
    </source>
</reference>
<comment type="caution">
    <text evidence="2">The sequence shown here is derived from an EMBL/GenBank/DDBJ whole genome shotgun (WGS) entry which is preliminary data.</text>
</comment>
<dbReference type="Gene3D" id="3.40.50.1820">
    <property type="entry name" value="alpha/beta hydrolase"/>
    <property type="match status" value="1"/>
</dbReference>
<organism evidence="2 3">
    <name type="scientific">Qipengyuania profundimaris</name>
    <dbReference type="NCBI Taxonomy" id="3067652"/>
    <lineage>
        <taxon>Bacteria</taxon>
        <taxon>Pseudomonadati</taxon>
        <taxon>Pseudomonadota</taxon>
        <taxon>Alphaproteobacteria</taxon>
        <taxon>Sphingomonadales</taxon>
        <taxon>Erythrobacteraceae</taxon>
        <taxon>Qipengyuania</taxon>
    </lineage>
</organism>
<evidence type="ECO:0000259" key="1">
    <source>
        <dbReference type="Pfam" id="PF12697"/>
    </source>
</evidence>
<keyword evidence="3" id="KW-1185">Reference proteome</keyword>
<name>A0ABT9HP89_9SPHN</name>
<dbReference type="PRINTS" id="PR00111">
    <property type="entry name" value="ABHYDROLASE"/>
</dbReference>
<gene>
    <name evidence="2" type="ORF">Q9K02_07320</name>
</gene>
<dbReference type="PANTHER" id="PTHR43194:SF2">
    <property type="entry name" value="PEROXISOMAL MEMBRANE PROTEIN LPX1"/>
    <property type="match status" value="1"/>
</dbReference>
<proteinExistence type="predicted"/>
<keyword evidence="2" id="KW-0378">Hydrolase</keyword>
<dbReference type="Proteomes" id="UP001240639">
    <property type="component" value="Unassembled WGS sequence"/>
</dbReference>
<sequence>MSRPLDWNRQGLRWPHRETSSFVECPGIRWHVQQAGDGPTVLLLHGTGASTHSWRGVMPQLADTFQVVAPDLPGHAFTRASASHMTLPAMAEAAWRLLDTLEIEPAMIVGHSAGAAIAMQMIAARGADIPVVGLNPALAPFPGLGSQLFPLMAKMLFVNPAVPRIFSSLARIGGDTGGFLRRATNSRIDAAGLRCYETLLGNSAHCRGALAMMANWDLERLQAHLPGIESPVLLVHSEGDNAIPLDSVRKAARRLPRATLEILPKLGHLAHEEQPEQAAARIAQFFAKQEGAG</sequence>
<dbReference type="Pfam" id="PF12697">
    <property type="entry name" value="Abhydrolase_6"/>
    <property type="match status" value="1"/>
</dbReference>
<dbReference type="InterPro" id="IPR000639">
    <property type="entry name" value="Epox_hydrolase-like"/>
</dbReference>
<dbReference type="NCBIfam" id="TIGR03056">
    <property type="entry name" value="bchO_mg_che_rel"/>
    <property type="match status" value="1"/>
</dbReference>
<dbReference type="InterPro" id="IPR017497">
    <property type="entry name" value="BchO"/>
</dbReference>
<accession>A0ABT9HP89</accession>
<evidence type="ECO:0000313" key="2">
    <source>
        <dbReference type="EMBL" id="MDP4574946.1"/>
    </source>
</evidence>
<dbReference type="InterPro" id="IPR029058">
    <property type="entry name" value="AB_hydrolase_fold"/>
</dbReference>
<dbReference type="InterPro" id="IPR050228">
    <property type="entry name" value="Carboxylesterase_BioH"/>
</dbReference>
<dbReference type="PRINTS" id="PR00412">
    <property type="entry name" value="EPOXHYDRLASE"/>
</dbReference>